<dbReference type="PANTHER" id="PTHR35596:SF1">
    <property type="entry name" value="MICROBIAL-TYPE PARG CATALYTIC DOMAIN-CONTAINING PROTEIN"/>
    <property type="match status" value="1"/>
</dbReference>
<feature type="domain" description="Microbial-type PARG catalytic" evidence="1">
    <location>
        <begin position="24"/>
        <end position="147"/>
    </location>
</feature>
<keyword evidence="3" id="KW-1185">Reference proteome</keyword>
<sequence length="267" mass="30392">MDLIAMAKETIQFTEDFIKETGCNECEDVEVYSPEHLQDIENSVDEFFEHSFCVTEGASFFVVNADSFEAASGLERTLVMNFANAHRPGGGYLNGARAQEESLCRCSTLYKSISSDKAREMYDYNNIHRKPCDSDYMLLSPSVYVYRSFTGELLDYPFWTSVITVPAPNKCGSASRISQEVLDNVMVKRLRKMLFLAARKGYRNLVLGAWGCGAFGNDTRRVATYFYQLFFGDDGLSQFFENVVFAILEDENKIEDFKEVFKDKILV</sequence>
<dbReference type="Gene3D" id="3.40.220.10">
    <property type="entry name" value="Leucine Aminopeptidase, subunit E, domain 1"/>
    <property type="match status" value="1"/>
</dbReference>
<dbReference type="InterPro" id="IPR043472">
    <property type="entry name" value="Macro_dom-like"/>
</dbReference>
<dbReference type="SUPFAM" id="SSF52949">
    <property type="entry name" value="Macro domain-like"/>
    <property type="match status" value="1"/>
</dbReference>
<dbReference type="Pfam" id="PF10021">
    <property type="entry name" value="PARG_cat_microb"/>
    <property type="match status" value="1"/>
</dbReference>
<dbReference type="PIRSF" id="PIRSF014899">
    <property type="entry name" value="UCP014899"/>
    <property type="match status" value="1"/>
</dbReference>
<reference evidence="2 3" key="1">
    <citation type="submission" date="2021-01" db="EMBL/GenBank/DDBJ databases">
        <title>Isolation and description of Catonella massiliensis sp. nov., a novel Catonella species, isolated from a stable periodontitis subject.</title>
        <authorList>
            <person name="Antezack A."/>
            <person name="Boxberger M."/>
            <person name="La Scola B."/>
            <person name="Monnet-Corti V."/>
        </authorList>
    </citation>
    <scope>NUCLEOTIDE SEQUENCE [LARGE SCALE GENOMIC DNA]</scope>
    <source>
        <strain evidence="2 3">Marseille-Q4567</strain>
    </source>
</reference>
<dbReference type="InterPro" id="IPR012664">
    <property type="entry name" value="CHP02452"/>
</dbReference>
<name>A0ABS1J2Y7_9FIRM</name>
<dbReference type="Proteomes" id="UP000604730">
    <property type="component" value="Unassembled WGS sequence"/>
</dbReference>
<dbReference type="InterPro" id="IPR019261">
    <property type="entry name" value="PARG_cat_microbial"/>
</dbReference>
<organism evidence="2 3">
    <name type="scientific">Catonella massiliensis</name>
    <dbReference type="NCBI Taxonomy" id="2799636"/>
    <lineage>
        <taxon>Bacteria</taxon>
        <taxon>Bacillati</taxon>
        <taxon>Bacillota</taxon>
        <taxon>Clostridia</taxon>
        <taxon>Lachnospirales</taxon>
        <taxon>Lachnospiraceae</taxon>
        <taxon>Catonella</taxon>
    </lineage>
</organism>
<dbReference type="EMBL" id="JAEPRJ010000001">
    <property type="protein sequence ID" value="MBK5898442.1"/>
    <property type="molecule type" value="Genomic_DNA"/>
</dbReference>
<gene>
    <name evidence="2" type="ORF">JJN12_11725</name>
</gene>
<dbReference type="PANTHER" id="PTHR35596">
    <property type="entry name" value="DUF2263 DOMAIN-CONTAINING PROTEIN"/>
    <property type="match status" value="1"/>
</dbReference>
<proteinExistence type="predicted"/>
<evidence type="ECO:0000313" key="2">
    <source>
        <dbReference type="EMBL" id="MBK5898442.1"/>
    </source>
</evidence>
<accession>A0ABS1J2Y7</accession>
<evidence type="ECO:0000259" key="1">
    <source>
        <dbReference type="Pfam" id="PF10021"/>
    </source>
</evidence>
<evidence type="ECO:0000313" key="3">
    <source>
        <dbReference type="Proteomes" id="UP000604730"/>
    </source>
</evidence>
<dbReference type="NCBIfam" id="TIGR02452">
    <property type="entry name" value="TIGR02452 family protein"/>
    <property type="match status" value="1"/>
</dbReference>
<protein>
    <submittedName>
        <fullName evidence="2">TIGR02452 family protein</fullName>
    </submittedName>
</protein>
<comment type="caution">
    <text evidence="2">The sequence shown here is derived from an EMBL/GenBank/DDBJ whole genome shotgun (WGS) entry which is preliminary data.</text>
</comment>